<comment type="subunit">
    <text evidence="9">Associates with the 50S ribosomal subunit.</text>
</comment>
<proteinExistence type="inferred from homology"/>
<evidence type="ECO:0000256" key="10">
    <source>
        <dbReference type="PROSITE-ProRule" id="PRU01049"/>
    </source>
</evidence>
<feature type="binding site" evidence="9">
    <location>
        <begin position="120"/>
        <end position="123"/>
    </location>
    <ligand>
        <name>GTP</name>
        <dbReference type="ChEBI" id="CHEBI:37565"/>
        <label>1</label>
    </ligand>
</feature>
<feature type="domain" description="EngA-type G" evidence="13">
    <location>
        <begin position="175"/>
        <end position="350"/>
    </location>
</feature>
<evidence type="ECO:0000313" key="15">
    <source>
        <dbReference type="Proteomes" id="UP000319776"/>
    </source>
</evidence>
<feature type="domain" description="EngA-type G" evidence="13">
    <location>
        <begin position="5"/>
        <end position="168"/>
    </location>
</feature>
<comment type="function">
    <text evidence="8 9 11">GTPase that plays an essential role in the late steps of ribosome biogenesis.</text>
</comment>
<dbReference type="InterPro" id="IPR016484">
    <property type="entry name" value="GTPase_Der"/>
</dbReference>
<keyword evidence="15" id="KW-1185">Reference proteome</keyword>
<dbReference type="PIRSF" id="PIRSF006485">
    <property type="entry name" value="GTP-binding_EngA"/>
    <property type="match status" value="1"/>
</dbReference>
<sequence length="441" mass="49929">MIMKNIVAIVGKPNVGKSTLFNKIINKRKSIVYDSPGVTRDRIYENAEWSGHEFKVIDTGGITIENEDFKEQIKVQAQIAIDEASVLIFIIDGREPLTAEDYYVASLLRKTNKPILLAVNKLEGSKTDYFDGTIYSLGFKEIFPISSIHGDGIGNLLDAVLENFDYSQPEVDKHFKLAILGKPNVGKSTLLNCLANENRAIVSDVAGTTRDSVSELIKINGEEFEVIDTAGIKRKSKLTDSVEHYALMRATNSIEEADLCLLLLDATDEVTHFHQSIIGIAYELKKPMIVIVNKWDLIEKDTNTMDRFKKDLAKKLKFVDWAPLVFISAKQNTRVNKLKDEIIRVKNNISRKINTNQLNNLMMSAQMIRPASSINGRRLSITFSKQIEAKIPTFILFVNNTDLAHFTYLRYIENQIREHYDFAGTPIELVLRNKNKKVGEQ</sequence>
<dbReference type="Proteomes" id="UP000319776">
    <property type="component" value="Unassembled WGS sequence"/>
</dbReference>
<feature type="coiled-coil region" evidence="12">
    <location>
        <begin position="328"/>
        <end position="355"/>
    </location>
</feature>
<dbReference type="InterPro" id="IPR031166">
    <property type="entry name" value="G_ENGA"/>
</dbReference>
<reference evidence="14 15" key="1">
    <citation type="submission" date="2019-06" db="EMBL/GenBank/DDBJ databases">
        <title>Mycoplasma falconis type strain whole genome sequence.</title>
        <authorList>
            <person name="Spergser J."/>
        </authorList>
    </citation>
    <scope>NUCLEOTIDE SEQUENCE [LARGE SCALE GENOMIC DNA]</scope>
    <source>
        <strain evidence="14 15">ATCC 51372</strain>
    </source>
</reference>
<keyword evidence="5 9" id="KW-0547">Nucleotide-binding</keyword>
<evidence type="ECO:0000256" key="8">
    <source>
        <dbReference type="ARBA" id="ARBA00053470"/>
    </source>
</evidence>
<protein>
    <recommendedName>
        <fullName evidence="2 9">GTPase Der</fullName>
    </recommendedName>
    <alternativeName>
        <fullName evidence="7 9">GTP-binding protein EngA</fullName>
    </alternativeName>
</protein>
<evidence type="ECO:0000259" key="13">
    <source>
        <dbReference type="PROSITE" id="PS51712"/>
    </source>
</evidence>
<dbReference type="InterPro" id="IPR015946">
    <property type="entry name" value="KH_dom-like_a/b"/>
</dbReference>
<dbReference type="NCBIfam" id="TIGR03594">
    <property type="entry name" value="GTPase_EngA"/>
    <property type="match status" value="1"/>
</dbReference>
<feature type="binding site" evidence="9">
    <location>
        <begin position="11"/>
        <end position="18"/>
    </location>
    <ligand>
        <name>GTP</name>
        <dbReference type="ChEBI" id="CHEBI:37565"/>
        <label>1</label>
    </ligand>
</feature>
<dbReference type="InterPro" id="IPR003593">
    <property type="entry name" value="AAA+_ATPase"/>
</dbReference>
<accession>A0A501XA12</accession>
<dbReference type="OrthoDB" id="9805918at2"/>
<dbReference type="GO" id="GO:0005525">
    <property type="term" value="F:GTP binding"/>
    <property type="evidence" value="ECO:0007669"/>
    <property type="project" value="UniProtKB-UniRule"/>
</dbReference>
<keyword evidence="6 9" id="KW-0342">GTP-binding</keyword>
<dbReference type="Pfam" id="PF14714">
    <property type="entry name" value="KH_dom-like"/>
    <property type="match status" value="1"/>
</dbReference>
<dbReference type="Gene3D" id="3.40.50.300">
    <property type="entry name" value="P-loop containing nucleotide triphosphate hydrolases"/>
    <property type="match status" value="2"/>
</dbReference>
<dbReference type="FunFam" id="3.40.50.300:FF:000040">
    <property type="entry name" value="GTPase Der"/>
    <property type="match status" value="1"/>
</dbReference>
<evidence type="ECO:0000256" key="11">
    <source>
        <dbReference type="RuleBase" id="RU004481"/>
    </source>
</evidence>
<dbReference type="HAMAP" id="MF_00195">
    <property type="entry name" value="GTPase_Der"/>
    <property type="match status" value="1"/>
</dbReference>
<evidence type="ECO:0000256" key="2">
    <source>
        <dbReference type="ARBA" id="ARBA00020953"/>
    </source>
</evidence>
<dbReference type="InterPro" id="IPR005225">
    <property type="entry name" value="Small_GTP-bd"/>
</dbReference>
<gene>
    <name evidence="9" type="primary">der</name>
    <name evidence="14" type="ORF">FJO69_01850</name>
</gene>
<dbReference type="PROSITE" id="PS51712">
    <property type="entry name" value="G_ENGA"/>
    <property type="match status" value="2"/>
</dbReference>
<evidence type="ECO:0000256" key="12">
    <source>
        <dbReference type="SAM" id="Coils"/>
    </source>
</evidence>
<feature type="binding site" evidence="9">
    <location>
        <begin position="228"/>
        <end position="232"/>
    </location>
    <ligand>
        <name>GTP</name>
        <dbReference type="ChEBI" id="CHEBI:37565"/>
        <label>2</label>
    </ligand>
</feature>
<evidence type="ECO:0000256" key="1">
    <source>
        <dbReference type="ARBA" id="ARBA00008279"/>
    </source>
</evidence>
<keyword evidence="3 9" id="KW-0690">Ribosome biogenesis</keyword>
<dbReference type="CDD" id="cd01895">
    <property type="entry name" value="EngA2"/>
    <property type="match status" value="1"/>
</dbReference>
<dbReference type="NCBIfam" id="TIGR00231">
    <property type="entry name" value="small_GTP"/>
    <property type="match status" value="2"/>
</dbReference>
<feature type="binding site" evidence="9">
    <location>
        <begin position="181"/>
        <end position="188"/>
    </location>
    <ligand>
        <name>GTP</name>
        <dbReference type="ChEBI" id="CHEBI:37565"/>
        <label>2</label>
    </ligand>
</feature>
<dbReference type="Gene3D" id="3.30.300.20">
    <property type="match status" value="1"/>
</dbReference>
<feature type="binding site" evidence="9">
    <location>
        <begin position="293"/>
        <end position="296"/>
    </location>
    <ligand>
        <name>GTP</name>
        <dbReference type="ChEBI" id="CHEBI:37565"/>
        <label>2</label>
    </ligand>
</feature>
<evidence type="ECO:0000313" key="14">
    <source>
        <dbReference type="EMBL" id="TPE57352.1"/>
    </source>
</evidence>
<dbReference type="EMBL" id="VFSS01000005">
    <property type="protein sequence ID" value="TPE57352.1"/>
    <property type="molecule type" value="Genomic_DNA"/>
</dbReference>
<evidence type="ECO:0000256" key="7">
    <source>
        <dbReference type="ARBA" id="ARBA00032345"/>
    </source>
</evidence>
<dbReference type="AlphaFoldDB" id="A0A501XA12"/>
<evidence type="ECO:0000256" key="5">
    <source>
        <dbReference type="ARBA" id="ARBA00022741"/>
    </source>
</evidence>
<dbReference type="GO" id="GO:0043022">
    <property type="term" value="F:ribosome binding"/>
    <property type="evidence" value="ECO:0007669"/>
    <property type="project" value="TreeGrafter"/>
</dbReference>
<dbReference type="CDD" id="cd01894">
    <property type="entry name" value="EngA1"/>
    <property type="match status" value="1"/>
</dbReference>
<dbReference type="FunFam" id="3.40.50.300:FF:000057">
    <property type="entry name" value="GTPase Der"/>
    <property type="match status" value="1"/>
</dbReference>
<evidence type="ECO:0000256" key="9">
    <source>
        <dbReference type="HAMAP-Rule" id="MF_00195"/>
    </source>
</evidence>
<keyword evidence="4 11" id="KW-0677">Repeat</keyword>
<dbReference type="GO" id="GO:0042254">
    <property type="term" value="P:ribosome biogenesis"/>
    <property type="evidence" value="ECO:0007669"/>
    <property type="project" value="UniProtKB-KW"/>
</dbReference>
<dbReference type="FunFam" id="3.30.300.20:FF:000004">
    <property type="entry name" value="GTPase Der"/>
    <property type="match status" value="1"/>
</dbReference>
<name>A0A501XA12_9BACT</name>
<keyword evidence="12" id="KW-0175">Coiled coil</keyword>
<evidence type="ECO:0000256" key="3">
    <source>
        <dbReference type="ARBA" id="ARBA00022517"/>
    </source>
</evidence>
<dbReference type="InterPro" id="IPR027417">
    <property type="entry name" value="P-loop_NTPase"/>
</dbReference>
<dbReference type="InterPro" id="IPR006073">
    <property type="entry name" value="GTP-bd"/>
</dbReference>
<dbReference type="InterPro" id="IPR032859">
    <property type="entry name" value="KH_dom-like"/>
</dbReference>
<feature type="binding site" evidence="9">
    <location>
        <begin position="58"/>
        <end position="62"/>
    </location>
    <ligand>
        <name>GTP</name>
        <dbReference type="ChEBI" id="CHEBI:37565"/>
        <label>1</label>
    </ligand>
</feature>
<dbReference type="PANTHER" id="PTHR43834:SF6">
    <property type="entry name" value="GTPASE DER"/>
    <property type="match status" value="1"/>
</dbReference>
<dbReference type="Pfam" id="PF01926">
    <property type="entry name" value="MMR_HSR1"/>
    <property type="match status" value="2"/>
</dbReference>
<evidence type="ECO:0000256" key="6">
    <source>
        <dbReference type="ARBA" id="ARBA00023134"/>
    </source>
</evidence>
<dbReference type="SMART" id="SM00382">
    <property type="entry name" value="AAA"/>
    <property type="match status" value="2"/>
</dbReference>
<comment type="caution">
    <text evidence="14">The sequence shown here is derived from an EMBL/GenBank/DDBJ whole genome shotgun (WGS) entry which is preliminary data.</text>
</comment>
<dbReference type="SMART" id="SM00173">
    <property type="entry name" value="RAS"/>
    <property type="match status" value="1"/>
</dbReference>
<dbReference type="PANTHER" id="PTHR43834">
    <property type="entry name" value="GTPASE DER"/>
    <property type="match status" value="1"/>
</dbReference>
<evidence type="ECO:0000256" key="4">
    <source>
        <dbReference type="ARBA" id="ARBA00022737"/>
    </source>
</evidence>
<organism evidence="14 15">
    <name type="scientific">[Mycoplasma] falconis</name>
    <dbReference type="NCBI Taxonomy" id="92403"/>
    <lineage>
        <taxon>Bacteria</taxon>
        <taxon>Bacillati</taxon>
        <taxon>Mycoplasmatota</taxon>
        <taxon>Mycoplasmoidales</taxon>
        <taxon>Metamycoplasmataceae</taxon>
        <taxon>Metamycoplasma</taxon>
    </lineage>
</organism>
<comment type="similarity">
    <text evidence="1 9 10 11">Belongs to the TRAFAC class TrmE-Era-EngA-EngB-Septin-like GTPase superfamily. EngA (Der) GTPase family.</text>
</comment>
<dbReference type="SUPFAM" id="SSF52540">
    <property type="entry name" value="P-loop containing nucleoside triphosphate hydrolases"/>
    <property type="match status" value="2"/>
</dbReference>